<dbReference type="SUPFAM" id="SSF55073">
    <property type="entry name" value="Nucleotide cyclase"/>
    <property type="match status" value="1"/>
</dbReference>
<dbReference type="GO" id="GO:0043709">
    <property type="term" value="P:cell adhesion involved in single-species biofilm formation"/>
    <property type="evidence" value="ECO:0007669"/>
    <property type="project" value="TreeGrafter"/>
</dbReference>
<dbReference type="AlphaFoldDB" id="A0A1H8YPR5"/>
<reference evidence="3 4" key="1">
    <citation type="submission" date="2016-10" db="EMBL/GenBank/DDBJ databases">
        <authorList>
            <person name="de Groot N.N."/>
        </authorList>
    </citation>
    <scope>NUCLEOTIDE SEQUENCE [LARGE SCALE GENOMIC DNA]</scope>
    <source>
        <strain evidence="3 4">DSM 44993</strain>
    </source>
</reference>
<accession>A0A1H8YPR5</accession>
<evidence type="ECO:0000256" key="1">
    <source>
        <dbReference type="SAM" id="Phobius"/>
    </source>
</evidence>
<dbReference type="PROSITE" id="PS50887">
    <property type="entry name" value="GGDEF"/>
    <property type="match status" value="1"/>
</dbReference>
<dbReference type="SMART" id="SM00267">
    <property type="entry name" value="GGDEF"/>
    <property type="match status" value="1"/>
</dbReference>
<dbReference type="STRING" id="394193.SAMN04489732_13630"/>
<evidence type="ECO:0000313" key="3">
    <source>
        <dbReference type="EMBL" id="SEP54073.1"/>
    </source>
</evidence>
<keyword evidence="1" id="KW-0812">Transmembrane</keyword>
<dbReference type="FunFam" id="3.30.70.270:FF:000001">
    <property type="entry name" value="Diguanylate cyclase domain protein"/>
    <property type="match status" value="1"/>
</dbReference>
<evidence type="ECO:0000313" key="4">
    <source>
        <dbReference type="Proteomes" id="UP000198582"/>
    </source>
</evidence>
<dbReference type="EMBL" id="FOEF01000036">
    <property type="protein sequence ID" value="SEP54073.1"/>
    <property type="molecule type" value="Genomic_DNA"/>
</dbReference>
<keyword evidence="1" id="KW-0472">Membrane</keyword>
<dbReference type="PANTHER" id="PTHR45138:SF9">
    <property type="entry name" value="DIGUANYLATE CYCLASE DGCM-RELATED"/>
    <property type="match status" value="1"/>
</dbReference>
<sequence>MQRVTDSGQPARAGWVRRWALWSLPARVRGFVLAVELVTIAIVTANLVLARLTAHDVLGYLVVVGLGIGAAEMARQVERRRRRFADTPHVNFSSVWTLAAALVLPGILAAAVVVALYLHLWLRSWRGVAGVYAHRTLFSACNAILSCQLAAWCARSLHVLPTDQDRGAWTALGLSAVILVYFLANSTVVATVIALSKPTWTAKLLIGRLNENLLELATLCMGTLAAMLIVLRPWLVVLIFVPLYALHRSALVRQFEHAATRDSKTGLLNAASWRALAESELRRARNLGTSLGILLIDIDHFKLVNTVHGHLIGDDALQAAGAAIRDLVRGSDLCGRFGGDEFVVMLPGSDAAGVLAVAHRIRERIANAEIAPTTDSPLQVTVSIGVAAFPAAGPDLDDVLLAADNALFAAKDSGRNRVQASEAM</sequence>
<proteinExistence type="predicted"/>
<gene>
    <name evidence="3" type="ORF">SAMN04489732_13630</name>
</gene>
<dbReference type="CDD" id="cd01949">
    <property type="entry name" value="GGDEF"/>
    <property type="match status" value="1"/>
</dbReference>
<dbReference type="GO" id="GO:0005886">
    <property type="term" value="C:plasma membrane"/>
    <property type="evidence" value="ECO:0007669"/>
    <property type="project" value="TreeGrafter"/>
</dbReference>
<organism evidence="3 4">
    <name type="scientific">Amycolatopsis saalfeldensis</name>
    <dbReference type="NCBI Taxonomy" id="394193"/>
    <lineage>
        <taxon>Bacteria</taxon>
        <taxon>Bacillati</taxon>
        <taxon>Actinomycetota</taxon>
        <taxon>Actinomycetes</taxon>
        <taxon>Pseudonocardiales</taxon>
        <taxon>Pseudonocardiaceae</taxon>
        <taxon>Amycolatopsis</taxon>
    </lineage>
</organism>
<dbReference type="InterPro" id="IPR043128">
    <property type="entry name" value="Rev_trsase/Diguanyl_cyclase"/>
</dbReference>
<feature type="transmembrane region" description="Helical" evidence="1">
    <location>
        <begin position="57"/>
        <end position="74"/>
    </location>
</feature>
<dbReference type="Proteomes" id="UP000198582">
    <property type="component" value="Unassembled WGS sequence"/>
</dbReference>
<dbReference type="InterPro" id="IPR050469">
    <property type="entry name" value="Diguanylate_Cyclase"/>
</dbReference>
<dbReference type="InterPro" id="IPR000160">
    <property type="entry name" value="GGDEF_dom"/>
</dbReference>
<dbReference type="GO" id="GO:0052621">
    <property type="term" value="F:diguanylate cyclase activity"/>
    <property type="evidence" value="ECO:0007669"/>
    <property type="project" value="TreeGrafter"/>
</dbReference>
<feature type="transmembrane region" description="Helical" evidence="1">
    <location>
        <begin position="169"/>
        <end position="196"/>
    </location>
</feature>
<keyword evidence="1" id="KW-1133">Transmembrane helix</keyword>
<dbReference type="InterPro" id="IPR029787">
    <property type="entry name" value="Nucleotide_cyclase"/>
</dbReference>
<dbReference type="Gene3D" id="3.30.70.270">
    <property type="match status" value="1"/>
</dbReference>
<name>A0A1H8YPR5_9PSEU</name>
<protein>
    <submittedName>
        <fullName evidence="3">Diguanylate cyclase (GGDEF) domain-containing protein</fullName>
    </submittedName>
</protein>
<feature type="domain" description="GGDEF" evidence="2">
    <location>
        <begin position="289"/>
        <end position="423"/>
    </location>
</feature>
<dbReference type="Pfam" id="PF00990">
    <property type="entry name" value="GGDEF"/>
    <property type="match status" value="1"/>
</dbReference>
<evidence type="ECO:0000259" key="2">
    <source>
        <dbReference type="PROSITE" id="PS50887"/>
    </source>
</evidence>
<feature type="transmembrane region" description="Helical" evidence="1">
    <location>
        <begin position="95"/>
        <end position="117"/>
    </location>
</feature>
<dbReference type="GO" id="GO:1902201">
    <property type="term" value="P:negative regulation of bacterial-type flagellum-dependent cell motility"/>
    <property type="evidence" value="ECO:0007669"/>
    <property type="project" value="TreeGrafter"/>
</dbReference>
<feature type="transmembrane region" description="Helical" evidence="1">
    <location>
        <begin position="216"/>
        <end position="246"/>
    </location>
</feature>
<dbReference type="PANTHER" id="PTHR45138">
    <property type="entry name" value="REGULATORY COMPONENTS OF SENSORY TRANSDUCTION SYSTEM"/>
    <property type="match status" value="1"/>
</dbReference>
<keyword evidence="4" id="KW-1185">Reference proteome</keyword>
<dbReference type="OrthoDB" id="23692at2"/>
<dbReference type="NCBIfam" id="TIGR00254">
    <property type="entry name" value="GGDEF"/>
    <property type="match status" value="1"/>
</dbReference>
<feature type="transmembrane region" description="Helical" evidence="1">
    <location>
        <begin position="31"/>
        <end position="51"/>
    </location>
</feature>